<protein>
    <recommendedName>
        <fullName evidence="1">Integrase catalytic domain-containing protein</fullName>
    </recommendedName>
</protein>
<dbReference type="SUPFAM" id="SSF56672">
    <property type="entry name" value="DNA/RNA polymerases"/>
    <property type="match status" value="1"/>
</dbReference>
<dbReference type="Gene3D" id="2.40.70.10">
    <property type="entry name" value="Acid Proteases"/>
    <property type="match status" value="1"/>
</dbReference>
<feature type="domain" description="Integrase catalytic" evidence="1">
    <location>
        <begin position="1471"/>
        <end position="1665"/>
    </location>
</feature>
<dbReference type="InterPro" id="IPR036397">
    <property type="entry name" value="RNaseH_sf"/>
</dbReference>
<dbReference type="Gene3D" id="3.10.10.10">
    <property type="entry name" value="HIV Type 1 Reverse Transcriptase, subunit A, domain 1"/>
    <property type="match status" value="1"/>
</dbReference>
<proteinExistence type="predicted"/>
<dbReference type="InterPro" id="IPR021109">
    <property type="entry name" value="Peptidase_aspartic_dom_sf"/>
</dbReference>
<dbReference type="GO" id="GO:0042575">
    <property type="term" value="C:DNA polymerase complex"/>
    <property type="evidence" value="ECO:0007669"/>
    <property type="project" value="UniProtKB-ARBA"/>
</dbReference>
<evidence type="ECO:0000259" key="1">
    <source>
        <dbReference type="PROSITE" id="PS50994"/>
    </source>
</evidence>
<dbReference type="InterPro" id="IPR012337">
    <property type="entry name" value="RNaseH-like_sf"/>
</dbReference>
<dbReference type="Pfam" id="PF03564">
    <property type="entry name" value="DUF1759"/>
    <property type="match status" value="1"/>
</dbReference>
<dbReference type="InterPro" id="IPR005312">
    <property type="entry name" value="DUF1759"/>
</dbReference>
<accession>A0A8D9BXE5</accession>
<dbReference type="GO" id="GO:0003676">
    <property type="term" value="F:nucleic acid binding"/>
    <property type="evidence" value="ECO:0007669"/>
    <property type="project" value="InterPro"/>
</dbReference>
<dbReference type="PROSITE" id="PS50994">
    <property type="entry name" value="INTEGRASE"/>
    <property type="match status" value="1"/>
</dbReference>
<dbReference type="Pfam" id="PF05380">
    <property type="entry name" value="Peptidase_A17"/>
    <property type="match status" value="1"/>
</dbReference>
<dbReference type="InterPro" id="IPR040676">
    <property type="entry name" value="DUF5641"/>
</dbReference>
<dbReference type="GO" id="GO:0015074">
    <property type="term" value="P:DNA integration"/>
    <property type="evidence" value="ECO:0007669"/>
    <property type="project" value="InterPro"/>
</dbReference>
<dbReference type="Pfam" id="PF00078">
    <property type="entry name" value="RVT_1"/>
    <property type="match status" value="1"/>
</dbReference>
<dbReference type="InterPro" id="IPR043128">
    <property type="entry name" value="Rev_trsase/Diguanyl_cyclase"/>
</dbReference>
<sequence length="1779" mass="200717">MVLRAGSSNLTTYSPLAIMEKEELERELKVLQLKKQQNFSYIQEIYDAAQKLSDPNNANRVERRVASMDHVYKEFVKATERISIIQLTLKPTATVSFTEVNTMDEMYGYIKFKAESLKNQASVATATSVALAASQSNTIKLQPLDIPTFSGNIGEWPLFYQLFKVNVFDRTDLPKSHKLQYLLSKIQGRAASMSVGIPPTEDNLDVIWNGLVEKYEDQRNLASYYMDLIYNFKPLKTEGAGQLGVFADKIGSTVAALKALKLNNLNEFMLFYLAQAKLDDNTKRLFEQSLDSTEIPTFEKLLAFTQNQVKVLSRLQNQGLGSKMETPGSNNNIHSNSKYQPFHKGRVHTFHVNDNDKPLKTKCYVCNNNHDIASCKQFLLLSPQDRYGVAKKHLLCVNCLMDSHKSNYCVNKPNCIICNANHNTLLHFPQGKKFVGKGKPVHAPSFSKRHAQVTQPSQPLGTSSSNVSPCTAEEKQVENVFSSVCAETEKGADNDTKTVLLSTVKVKIYNCNGIAQELRFLLDGGSMCNLITESACKKLNLTPEPSKTVLSGIGSSKIVQGQVMLKLSSVHDDRINYTIQALVVGKIVDNLPVVQIDCANMNYLEHITLADNEFMLPGVIDGILGASIYAHILDGKTVLGNPNQPVAVSTKLGYIVMGDAPILDQGPSKQNKLCLFQKTEIDQKLERFWELDQVENCSFSKLTANELECEQHYVDHVSRDVTGRYTVSLPFSGDVSQLGDSFYSAKKRFFHLENKLNSNPEAKEGYTKSMQDLLDKGYMAKSTDQSDKSGYFIPHHMIVKPDRVSTKIRVVFDASAKTSSGQSLNDLLHTGATLYNDLLGILLKFRLFPCALNGDITSMFLQILVNENDCKFQKLLWRFDLSQPLTTYEMKVVIFGMKSSPFLAQRTVRQLVDNEIKNYPGASKICEYLYMDDCVASFLSEDETKLFYSDVVQMFRSGGFTFTKWISNSKDVLSVIPETEQLTKMLSFDHEHVNTKILGLSWNATEDALHFKIVQQDKQCTKRGILSAVLSIYDPLGLLGPIVLWVKRLIQEICILKLDWDATLPDNILSSWLLFKTQLMELENLTFPRHIGVEASCEFSLVGFCDASERGYGAIVYSKVQLSNGRTVVNLVCAKSKVTPLKVESIPRLELCSLLLLAKLMKFVLSNYLDKYPVHEYHCLTDSTVALCWAKGSPHLWNTFVGNRVSKIQENIDIEKIHHVKGSDNPADALSRGQLPSEFVKNELYFNGPTWLQNEFEQWPTTSYENLKGVVPPEQKAKVSLVGIQTQIANPLTDLFLKCSSWPKLLNIVVYFLRFIKKLPKNNLITASDVNVAEQFIIKLVQRDNFEFEIKNIENGLNVSPGLRKLCPFLDSSGLLRVGGRLANSNLTYEEKHPLLLPPKVHIVKIIVEYTHRTNCHTGPHLLLAVLRQRFWILGARNLVRRITQSCNICFKNSPKFVFPKMGELPKQRVLESRPFFNTACDFLGPIRIVMERKRGARPVKSYVCLFICLAIKAVHLEVVSDLSTPTFLNAFKRFICRRGPIKTVLSDQGSNFVGAKNQLDEVYQFLESDSYKNAFSAELLKHKIEWVFNPPSSPHFGGIYESNVKSFKTHFYKVVGTQLLTYEEFLTLTVQIESLLNSRPLVPLSSDPSDCSILTPNHFLTLTSLRSIPAVDVLDVNPSRLTRFQLIDHMVQSYWKRWSNEYLSQLQTREKWNTPSCPVRTGMVVLIKQDNCPPLTWPLGVITEVFPGKDGIIRVALVRTPKGYYKRPVCKLAPLPTQ</sequence>
<dbReference type="Pfam" id="PF18701">
    <property type="entry name" value="DUF5641"/>
    <property type="match status" value="1"/>
</dbReference>
<evidence type="ECO:0000313" key="2">
    <source>
        <dbReference type="EMBL" id="CAG6791986.1"/>
    </source>
</evidence>
<organism evidence="2">
    <name type="scientific">Cacopsylla melanoneura</name>
    <dbReference type="NCBI Taxonomy" id="428564"/>
    <lineage>
        <taxon>Eukaryota</taxon>
        <taxon>Metazoa</taxon>
        <taxon>Ecdysozoa</taxon>
        <taxon>Arthropoda</taxon>
        <taxon>Hexapoda</taxon>
        <taxon>Insecta</taxon>
        <taxon>Pterygota</taxon>
        <taxon>Neoptera</taxon>
        <taxon>Paraneoptera</taxon>
        <taxon>Hemiptera</taxon>
        <taxon>Sternorrhyncha</taxon>
        <taxon>Psylloidea</taxon>
        <taxon>Psyllidae</taxon>
        <taxon>Psyllinae</taxon>
        <taxon>Cacopsylla</taxon>
    </lineage>
</organism>
<dbReference type="InterPro" id="IPR043502">
    <property type="entry name" value="DNA/RNA_pol_sf"/>
</dbReference>
<dbReference type="InterPro" id="IPR001584">
    <property type="entry name" value="Integrase_cat-core"/>
</dbReference>
<dbReference type="PANTHER" id="PTHR47331">
    <property type="entry name" value="PHD-TYPE DOMAIN-CONTAINING PROTEIN"/>
    <property type="match status" value="1"/>
</dbReference>
<dbReference type="GO" id="GO:0071897">
    <property type="term" value="P:DNA biosynthetic process"/>
    <property type="evidence" value="ECO:0007669"/>
    <property type="project" value="UniProtKB-ARBA"/>
</dbReference>
<dbReference type="Gene3D" id="3.30.420.10">
    <property type="entry name" value="Ribonuclease H-like superfamily/Ribonuclease H"/>
    <property type="match status" value="1"/>
</dbReference>
<dbReference type="Gene3D" id="3.30.70.270">
    <property type="match status" value="1"/>
</dbReference>
<dbReference type="InterPro" id="IPR008042">
    <property type="entry name" value="Retrotrans_Pao"/>
</dbReference>
<dbReference type="CDD" id="cd00303">
    <property type="entry name" value="retropepsin_like"/>
    <property type="match status" value="1"/>
</dbReference>
<reference evidence="2" key="1">
    <citation type="submission" date="2021-05" db="EMBL/GenBank/DDBJ databases">
        <authorList>
            <person name="Alioto T."/>
            <person name="Alioto T."/>
            <person name="Gomez Garrido J."/>
        </authorList>
    </citation>
    <scope>NUCLEOTIDE SEQUENCE</scope>
</reference>
<dbReference type="InterPro" id="IPR000477">
    <property type="entry name" value="RT_dom"/>
</dbReference>
<dbReference type="Pfam" id="PF17921">
    <property type="entry name" value="Integrase_H2C2"/>
    <property type="match status" value="1"/>
</dbReference>
<dbReference type="EMBL" id="HBUF01678844">
    <property type="protein sequence ID" value="CAG6791986.1"/>
    <property type="molecule type" value="Transcribed_RNA"/>
</dbReference>
<name>A0A8D9BXE5_9HEMI</name>
<dbReference type="InterPro" id="IPR041588">
    <property type="entry name" value="Integrase_H2C2"/>
</dbReference>
<dbReference type="PANTHER" id="PTHR47331:SF1">
    <property type="entry name" value="GAG-LIKE PROTEIN"/>
    <property type="match status" value="1"/>
</dbReference>
<dbReference type="SUPFAM" id="SSF53098">
    <property type="entry name" value="Ribonuclease H-like"/>
    <property type="match status" value="1"/>
</dbReference>